<evidence type="ECO:0000256" key="9">
    <source>
        <dbReference type="ARBA" id="ARBA00023237"/>
    </source>
</evidence>
<keyword evidence="4" id="KW-0732">Signal</keyword>
<keyword evidence="10" id="KW-0449">Lipoprotein</keyword>
<keyword evidence="3" id="KW-0800">Toxin</keyword>
<evidence type="ECO:0000256" key="4">
    <source>
        <dbReference type="ARBA" id="ARBA00022729"/>
    </source>
</evidence>
<dbReference type="PROSITE" id="PS51257">
    <property type="entry name" value="PROKAR_LIPOPROTEIN"/>
    <property type="match status" value="1"/>
</dbReference>
<evidence type="ECO:0000313" key="13">
    <source>
        <dbReference type="Proteomes" id="UP000255248"/>
    </source>
</evidence>
<dbReference type="GO" id="GO:0009279">
    <property type="term" value="C:cell outer membrane"/>
    <property type="evidence" value="ECO:0007669"/>
    <property type="project" value="UniProtKB-SubCell"/>
</dbReference>
<evidence type="ECO:0000256" key="8">
    <source>
        <dbReference type="ARBA" id="ARBA00023139"/>
    </source>
</evidence>
<gene>
    <name evidence="12" type="primary">cdtA</name>
    <name evidence="12" type="ORF">NCTC12121_02631</name>
</gene>
<keyword evidence="6" id="KW-0843">Virulence</keyword>
<evidence type="ECO:0000313" key="12">
    <source>
        <dbReference type="EMBL" id="STC90512.1"/>
    </source>
</evidence>
<dbReference type="EMBL" id="UFXZ01000001">
    <property type="protein sequence ID" value="STC90512.1"/>
    <property type="molecule type" value="Genomic_DNA"/>
</dbReference>
<evidence type="ECO:0000256" key="1">
    <source>
        <dbReference type="ARBA" id="ARBA00004459"/>
    </source>
</evidence>
<dbReference type="Pfam" id="PF03498">
    <property type="entry name" value="CDtoxinA"/>
    <property type="match status" value="1"/>
</dbReference>
<keyword evidence="8" id="KW-0564">Palmitate</keyword>
<evidence type="ECO:0000256" key="10">
    <source>
        <dbReference type="ARBA" id="ARBA00023288"/>
    </source>
</evidence>
<reference evidence="12 13" key="1">
    <citation type="submission" date="2018-06" db="EMBL/GenBank/DDBJ databases">
        <authorList>
            <consortium name="Pathogen Informatics"/>
            <person name="Doyle S."/>
        </authorList>
    </citation>
    <scope>NUCLEOTIDE SEQUENCE [LARGE SCALE GENOMIC DNA]</scope>
    <source>
        <strain evidence="12 13">NCTC12121</strain>
    </source>
</reference>
<organism evidence="12 13">
    <name type="scientific">Edwardsiella hoshinae</name>
    <dbReference type="NCBI Taxonomy" id="93378"/>
    <lineage>
        <taxon>Bacteria</taxon>
        <taxon>Pseudomonadati</taxon>
        <taxon>Pseudomonadota</taxon>
        <taxon>Gammaproteobacteria</taxon>
        <taxon>Enterobacterales</taxon>
        <taxon>Hafniaceae</taxon>
        <taxon>Edwardsiella</taxon>
    </lineage>
</organism>
<protein>
    <recommendedName>
        <fullName evidence="2">Cytolethal distending toxin subunit A</fullName>
    </recommendedName>
</protein>
<proteinExistence type="predicted"/>
<accession>A0A376DJM7</accession>
<dbReference type="GO" id="GO:0030246">
    <property type="term" value="F:carbohydrate binding"/>
    <property type="evidence" value="ECO:0007669"/>
    <property type="project" value="UniProtKB-KW"/>
</dbReference>
<evidence type="ECO:0000256" key="6">
    <source>
        <dbReference type="ARBA" id="ARBA00023026"/>
    </source>
</evidence>
<evidence type="ECO:0000256" key="3">
    <source>
        <dbReference type="ARBA" id="ARBA00022656"/>
    </source>
</evidence>
<feature type="compositionally biased region" description="Polar residues" evidence="11">
    <location>
        <begin position="258"/>
        <end position="274"/>
    </location>
</feature>
<sequence>MKKKYIWFIILPALAGCSSSPPNVNNGIYKIFPLPSGNGPIPPDPAEPRLAIPGPGPAVQQSGLGANAPIPTPRDNPRVSIMSVSGAVLTVWSRHRQSWLWGYKPWDSNSFGDLRNWQVLTGKTPGSVRFVNQDTGTCITDGVSVIGVKGFIHATCNTRSNIFDFRLLPTLNGNVYIQSVSTQSCIRARFLDRTSSSPYAFEILPATCPKPGEQNIELQWTISEPLMPAYAAIAKPEFRPLPPLPSDPTTTMNDHDNPSSNMNSNTQPINDEVL</sequence>
<dbReference type="AlphaFoldDB" id="A0A376DJM7"/>
<evidence type="ECO:0000256" key="2">
    <source>
        <dbReference type="ARBA" id="ARBA00016112"/>
    </source>
</evidence>
<dbReference type="GO" id="GO:0090729">
    <property type="term" value="F:toxin activity"/>
    <property type="evidence" value="ECO:0007669"/>
    <property type="project" value="UniProtKB-KW"/>
</dbReference>
<dbReference type="RefSeq" id="WP_081702277.1">
    <property type="nucleotide sequence ID" value="NZ_CP016043.1"/>
</dbReference>
<dbReference type="InterPro" id="IPR015957">
    <property type="entry name" value="CDtoxinA"/>
</dbReference>
<dbReference type="InterPro" id="IPR003558">
    <property type="entry name" value="CDtoxinA/C"/>
</dbReference>
<dbReference type="Gene3D" id="2.80.10.50">
    <property type="match status" value="1"/>
</dbReference>
<keyword evidence="9" id="KW-0998">Cell outer membrane</keyword>
<dbReference type="Proteomes" id="UP000255248">
    <property type="component" value="Unassembled WGS sequence"/>
</dbReference>
<dbReference type="PRINTS" id="PR01387">
    <property type="entry name" value="CDTOXINA"/>
</dbReference>
<dbReference type="InterPro" id="IPR035992">
    <property type="entry name" value="Ricin_B-like_lectins"/>
</dbReference>
<keyword evidence="7" id="KW-0472">Membrane</keyword>
<evidence type="ECO:0000256" key="11">
    <source>
        <dbReference type="SAM" id="MobiDB-lite"/>
    </source>
</evidence>
<feature type="region of interest" description="Disordered" evidence="11">
    <location>
        <begin position="238"/>
        <end position="274"/>
    </location>
</feature>
<dbReference type="OrthoDB" id="5672787at2"/>
<dbReference type="SUPFAM" id="SSF50370">
    <property type="entry name" value="Ricin B-like lectins"/>
    <property type="match status" value="1"/>
</dbReference>
<name>A0A376DJM7_9GAMM</name>
<evidence type="ECO:0000256" key="5">
    <source>
        <dbReference type="ARBA" id="ARBA00022734"/>
    </source>
</evidence>
<keyword evidence="5" id="KW-0430">Lectin</keyword>
<dbReference type="CDD" id="cd23414">
    <property type="entry name" value="beta-trefoil_Ricin_CdtA"/>
    <property type="match status" value="1"/>
</dbReference>
<evidence type="ECO:0000256" key="7">
    <source>
        <dbReference type="ARBA" id="ARBA00023136"/>
    </source>
</evidence>
<comment type="subcellular location">
    <subcellularLocation>
        <location evidence="1">Cell outer membrane</location>
        <topology evidence="1">Lipid-anchor</topology>
    </subcellularLocation>
</comment>